<evidence type="ECO:0000256" key="2">
    <source>
        <dbReference type="ARBA" id="ARBA00005025"/>
    </source>
</evidence>
<evidence type="ECO:0000256" key="1">
    <source>
        <dbReference type="ARBA" id="ARBA00004974"/>
    </source>
</evidence>
<dbReference type="AlphaFoldDB" id="A0A9D1HKV2"/>
<dbReference type="Gene3D" id="3.30.70.260">
    <property type="match status" value="1"/>
</dbReference>
<dbReference type="InterPro" id="IPR039557">
    <property type="entry name" value="AHAS_ACT"/>
</dbReference>
<comment type="similarity">
    <text evidence="3 8">Belongs to the acetolactate synthase small subunit family.</text>
</comment>
<dbReference type="GO" id="GO:0005829">
    <property type="term" value="C:cytosol"/>
    <property type="evidence" value="ECO:0007669"/>
    <property type="project" value="TreeGrafter"/>
</dbReference>
<comment type="caution">
    <text evidence="10">The sequence shown here is derived from an EMBL/GenBank/DDBJ whole genome shotgun (WGS) entry which is preliminary data.</text>
</comment>
<dbReference type="InterPro" id="IPR054480">
    <property type="entry name" value="AHAS_small-like_ACT"/>
</dbReference>
<dbReference type="NCBIfam" id="NF008864">
    <property type="entry name" value="PRK11895.1"/>
    <property type="match status" value="1"/>
</dbReference>
<dbReference type="NCBIfam" id="TIGR00119">
    <property type="entry name" value="acolac_sm"/>
    <property type="match status" value="1"/>
</dbReference>
<comment type="pathway">
    <text evidence="2 8">Amino-acid biosynthesis; L-valine biosynthesis; L-valine from pyruvate: step 1/4.</text>
</comment>
<dbReference type="SUPFAM" id="SSF55021">
    <property type="entry name" value="ACT-like"/>
    <property type="match status" value="2"/>
</dbReference>
<keyword evidence="5 8" id="KW-0028">Amino-acid biosynthesis</keyword>
<reference evidence="10" key="1">
    <citation type="submission" date="2020-10" db="EMBL/GenBank/DDBJ databases">
        <authorList>
            <person name="Gilroy R."/>
        </authorList>
    </citation>
    <scope>NUCLEOTIDE SEQUENCE</scope>
    <source>
        <strain evidence="10">2830</strain>
    </source>
</reference>
<dbReference type="InterPro" id="IPR045865">
    <property type="entry name" value="ACT-like_dom_sf"/>
</dbReference>
<evidence type="ECO:0000256" key="8">
    <source>
        <dbReference type="RuleBase" id="RU368092"/>
    </source>
</evidence>
<reference evidence="10" key="2">
    <citation type="journal article" date="2021" name="PeerJ">
        <title>Extensive microbial diversity within the chicken gut microbiome revealed by metagenomics and culture.</title>
        <authorList>
            <person name="Gilroy R."/>
            <person name="Ravi A."/>
            <person name="Getino M."/>
            <person name="Pursley I."/>
            <person name="Horton D.L."/>
            <person name="Alikhan N.F."/>
            <person name="Baker D."/>
            <person name="Gharbi K."/>
            <person name="Hall N."/>
            <person name="Watson M."/>
            <person name="Adriaenssens E.M."/>
            <person name="Foster-Nyarko E."/>
            <person name="Jarju S."/>
            <person name="Secka A."/>
            <person name="Antonio M."/>
            <person name="Oren A."/>
            <person name="Chaudhuri R.R."/>
            <person name="La Ragione R."/>
            <person name="Hildebrand F."/>
            <person name="Pallen M.J."/>
        </authorList>
    </citation>
    <scope>NUCLEOTIDE SEQUENCE</scope>
    <source>
        <strain evidence="10">2830</strain>
    </source>
</reference>
<dbReference type="Pfam" id="PF10369">
    <property type="entry name" value="ALS_ss_C"/>
    <property type="match status" value="1"/>
</dbReference>
<dbReference type="InterPro" id="IPR004789">
    <property type="entry name" value="Acetalactate_synth_ssu"/>
</dbReference>
<evidence type="ECO:0000259" key="9">
    <source>
        <dbReference type="PROSITE" id="PS51671"/>
    </source>
</evidence>
<dbReference type="InterPro" id="IPR027271">
    <property type="entry name" value="Acetolactate_synth/TF_NikR_C"/>
</dbReference>
<dbReference type="PANTHER" id="PTHR30239:SF0">
    <property type="entry name" value="ACETOLACTATE SYNTHASE SMALL SUBUNIT 1, CHLOROPLASTIC"/>
    <property type="match status" value="1"/>
</dbReference>
<dbReference type="EC" id="2.2.1.6" evidence="8"/>
<feature type="domain" description="ACT" evidence="9">
    <location>
        <begin position="4"/>
        <end position="78"/>
    </location>
</feature>
<dbReference type="PROSITE" id="PS51671">
    <property type="entry name" value="ACT"/>
    <property type="match status" value="1"/>
</dbReference>
<keyword evidence="8 10" id="KW-0808">Transferase</keyword>
<dbReference type="InterPro" id="IPR002912">
    <property type="entry name" value="ACT_dom"/>
</dbReference>
<gene>
    <name evidence="10" type="primary">ilvN</name>
    <name evidence="10" type="ORF">IAB00_06565</name>
</gene>
<dbReference type="Gene3D" id="3.30.70.1150">
    <property type="entry name" value="ACT-like. Chain A, domain 2"/>
    <property type="match status" value="1"/>
</dbReference>
<organism evidence="10 11">
    <name type="scientific">Candidatus Avidehalobacter gallistercoris</name>
    <dbReference type="NCBI Taxonomy" id="2840694"/>
    <lineage>
        <taxon>Bacteria</taxon>
        <taxon>Bacillati</taxon>
        <taxon>Bacillota</taxon>
        <taxon>Clostridia</taxon>
        <taxon>Eubacteriales</taxon>
        <taxon>Peptococcaceae</taxon>
        <taxon>Peptococcaceae incertae sedis</taxon>
        <taxon>Candidatus Avidehalobacter</taxon>
    </lineage>
</organism>
<dbReference type="Pfam" id="PF22629">
    <property type="entry name" value="ACT_AHAS_ss"/>
    <property type="match status" value="1"/>
</dbReference>
<proteinExistence type="inferred from homology"/>
<keyword evidence="6 8" id="KW-0100">Branched-chain amino acid biosynthesis</keyword>
<dbReference type="GO" id="GO:0003984">
    <property type="term" value="F:acetolactate synthase activity"/>
    <property type="evidence" value="ECO:0007669"/>
    <property type="project" value="UniProtKB-UniRule"/>
</dbReference>
<dbReference type="Proteomes" id="UP000824124">
    <property type="component" value="Unassembled WGS sequence"/>
</dbReference>
<evidence type="ECO:0000256" key="4">
    <source>
        <dbReference type="ARBA" id="ARBA00011744"/>
    </source>
</evidence>
<dbReference type="PANTHER" id="PTHR30239">
    <property type="entry name" value="ACETOLACTATE SYNTHASE SMALL SUBUNIT"/>
    <property type="match status" value="1"/>
</dbReference>
<comment type="pathway">
    <text evidence="1 8">Amino-acid biosynthesis; L-isoleucine biosynthesis; L-isoleucine from 2-oxobutanoate: step 1/4.</text>
</comment>
<dbReference type="GO" id="GO:0009099">
    <property type="term" value="P:L-valine biosynthetic process"/>
    <property type="evidence" value="ECO:0007669"/>
    <property type="project" value="UniProtKB-UniRule"/>
</dbReference>
<dbReference type="EMBL" id="DVMH01000033">
    <property type="protein sequence ID" value="HIU10882.1"/>
    <property type="molecule type" value="Genomic_DNA"/>
</dbReference>
<evidence type="ECO:0000313" key="10">
    <source>
        <dbReference type="EMBL" id="HIU10882.1"/>
    </source>
</evidence>
<sequence length="166" mass="18760">MKHILNVLVQDRSGVLVRVAGLFSRRGYNINSLTVGNTENPGVSSMTIVVEGDDRIIEQVTKQLHKIVEVLKISDVTHDEYVGRELLMLRVVANKEDRLEIMNLCDIFRIKIVDIQRKSFIIEATGTKSKLSAIEDAFRPFGIQEIKRTGLIAMVRGENKAAKREQ</sequence>
<comment type="subunit">
    <text evidence="4 8">Dimer of large and small chains.</text>
</comment>
<accession>A0A9D1HKV2</accession>
<name>A0A9D1HKV2_9FIRM</name>
<evidence type="ECO:0000256" key="5">
    <source>
        <dbReference type="ARBA" id="ARBA00022605"/>
    </source>
</evidence>
<dbReference type="FunFam" id="3.30.70.260:FF:000001">
    <property type="entry name" value="Acetolactate synthase, small subunit"/>
    <property type="match status" value="1"/>
</dbReference>
<dbReference type="GO" id="GO:0009097">
    <property type="term" value="P:isoleucine biosynthetic process"/>
    <property type="evidence" value="ECO:0007669"/>
    <property type="project" value="UniProtKB-UniRule"/>
</dbReference>
<evidence type="ECO:0000256" key="3">
    <source>
        <dbReference type="ARBA" id="ARBA00006341"/>
    </source>
</evidence>
<protein>
    <recommendedName>
        <fullName evidence="8">Acetolactate synthase small subunit</fullName>
        <shortName evidence="8">AHAS</shortName>
        <shortName evidence="8">ALS</shortName>
        <ecNumber evidence="8">2.2.1.6</ecNumber>
    </recommendedName>
    <alternativeName>
        <fullName evidence="8">Acetohydroxy-acid synthase small subunit</fullName>
    </alternativeName>
</protein>
<dbReference type="InterPro" id="IPR019455">
    <property type="entry name" value="Acetolactate_synth_ssu_C"/>
</dbReference>
<evidence type="ECO:0000256" key="6">
    <source>
        <dbReference type="ARBA" id="ARBA00023304"/>
    </source>
</evidence>
<comment type="function">
    <text evidence="8">Catalyzes the conversion of 2 pyruvate molecules into acetolactate in the first common step of the biosynthetic pathway of the branched-amino acids such as leucine, isoleucine, and valine.</text>
</comment>
<evidence type="ECO:0000256" key="7">
    <source>
        <dbReference type="ARBA" id="ARBA00048670"/>
    </source>
</evidence>
<evidence type="ECO:0000313" key="11">
    <source>
        <dbReference type="Proteomes" id="UP000824124"/>
    </source>
</evidence>
<dbReference type="GO" id="GO:1990610">
    <property type="term" value="F:acetolactate synthase regulator activity"/>
    <property type="evidence" value="ECO:0007669"/>
    <property type="project" value="UniProtKB-UniRule"/>
</dbReference>
<comment type="catalytic activity">
    <reaction evidence="7 8">
        <text>2 pyruvate + H(+) = (2S)-2-acetolactate + CO2</text>
        <dbReference type="Rhea" id="RHEA:25249"/>
        <dbReference type="ChEBI" id="CHEBI:15361"/>
        <dbReference type="ChEBI" id="CHEBI:15378"/>
        <dbReference type="ChEBI" id="CHEBI:16526"/>
        <dbReference type="ChEBI" id="CHEBI:58476"/>
        <dbReference type="EC" id="2.2.1.6"/>
    </reaction>
</comment>
<dbReference type="CDD" id="cd04878">
    <property type="entry name" value="ACT_AHAS"/>
    <property type="match status" value="1"/>
</dbReference>